<feature type="transmembrane region" description="Helical" evidence="1">
    <location>
        <begin position="85"/>
        <end position="104"/>
    </location>
</feature>
<keyword evidence="3" id="KW-1185">Reference proteome</keyword>
<keyword evidence="1" id="KW-1133">Transmembrane helix</keyword>
<dbReference type="KEGG" id="mam:Mesau_04153"/>
<evidence type="ECO:0000313" key="3">
    <source>
        <dbReference type="Proteomes" id="UP000010998"/>
    </source>
</evidence>
<protein>
    <submittedName>
        <fullName evidence="2">Uncharacterized protein</fullName>
    </submittedName>
</protein>
<dbReference type="GeneID" id="90991491"/>
<gene>
    <name evidence="2" type="ordered locus">Mesau_04153</name>
</gene>
<dbReference type="AlphaFoldDB" id="L0KMY9"/>
<dbReference type="RefSeq" id="WP_015317908.1">
    <property type="nucleotide sequence ID" value="NC_019973.1"/>
</dbReference>
<keyword evidence="1" id="KW-0472">Membrane</keyword>
<evidence type="ECO:0000313" key="2">
    <source>
        <dbReference type="EMBL" id="AGB46496.1"/>
    </source>
</evidence>
<proteinExistence type="predicted"/>
<reference evidence="3" key="1">
    <citation type="submission" date="2012-02" db="EMBL/GenBank/DDBJ databases">
        <title>Complete sequence of Mesorhizobium australicum WSM2073.</title>
        <authorList>
            <person name="Lucas S."/>
            <person name="Han J."/>
            <person name="Lapidus A."/>
            <person name="Cheng J.-F."/>
            <person name="Goodwin L."/>
            <person name="Pitluck S."/>
            <person name="Peters L."/>
            <person name="Gu W."/>
            <person name="Detter J.C."/>
            <person name="Han C."/>
            <person name="Tapia R."/>
            <person name="Land M."/>
            <person name="Hauser L."/>
            <person name="Kyrpides N."/>
            <person name="Ivanova N."/>
            <person name="Pagani I."/>
            <person name="Reeve W.G."/>
            <person name="Howieson J.G."/>
            <person name="Tiwari R.P."/>
            <person name="O'Hara G.W."/>
            <person name="Atkins C.A."/>
            <person name="Ronson C.W."/>
            <person name="Nandasena K.G."/>
            <person name="Woyke T."/>
        </authorList>
    </citation>
    <scope>NUCLEOTIDE SEQUENCE [LARGE SCALE GENOMIC DNA]</scope>
    <source>
        <strain evidence="3">LMG 24608 / HAMBI 3006 / WSM2073</strain>
    </source>
</reference>
<dbReference type="EMBL" id="CP003358">
    <property type="protein sequence ID" value="AGB46496.1"/>
    <property type="molecule type" value="Genomic_DNA"/>
</dbReference>
<dbReference type="HOGENOM" id="CLU_2206898_0_0_5"/>
<dbReference type="STRING" id="754035.Mesau_04153"/>
<dbReference type="Proteomes" id="UP000010998">
    <property type="component" value="Chromosome"/>
</dbReference>
<accession>L0KMY9</accession>
<sequence length="107" mass="11131">MTLPKFSWQAGLLFGLCATPVAFLLALFSAGAGHGDYVLARILYPIPMLATLLTDNTITGLSLGLAVAQFPAYGAFVAQAGRAGWLALGLVHVIAIATAFSGVLDYF</sequence>
<organism evidence="2 3">
    <name type="scientific">Mesorhizobium australicum (strain HAMBI 3006 / LMG 24608 / WSM2073)</name>
    <dbReference type="NCBI Taxonomy" id="754035"/>
    <lineage>
        <taxon>Bacteria</taxon>
        <taxon>Pseudomonadati</taxon>
        <taxon>Pseudomonadota</taxon>
        <taxon>Alphaproteobacteria</taxon>
        <taxon>Hyphomicrobiales</taxon>
        <taxon>Phyllobacteriaceae</taxon>
        <taxon>Mesorhizobium</taxon>
    </lineage>
</organism>
<name>L0KMY9_MESAW</name>
<feature type="transmembrane region" description="Helical" evidence="1">
    <location>
        <begin position="59"/>
        <end position="78"/>
    </location>
</feature>
<keyword evidence="1" id="KW-0812">Transmembrane</keyword>
<dbReference type="OrthoDB" id="8100543at2"/>
<evidence type="ECO:0000256" key="1">
    <source>
        <dbReference type="SAM" id="Phobius"/>
    </source>
</evidence>